<organism evidence="3 4">
    <name type="scientific">Leptospira inadai serovar Lyme</name>
    <dbReference type="NCBI Taxonomy" id="293084"/>
    <lineage>
        <taxon>Bacteria</taxon>
        <taxon>Pseudomonadati</taxon>
        <taxon>Spirochaetota</taxon>
        <taxon>Spirochaetia</taxon>
        <taxon>Leptospirales</taxon>
        <taxon>Leptospiraceae</taxon>
        <taxon>Leptospira</taxon>
    </lineage>
</organism>
<dbReference type="InterPro" id="IPR002913">
    <property type="entry name" value="START_lipid-bd_dom"/>
</dbReference>
<gene>
    <name evidence="3" type="ORF">BES34_005410</name>
</gene>
<proteinExistence type="predicted"/>
<dbReference type="EMBL" id="MCRM02000004">
    <property type="protein sequence ID" value="PNV75946.1"/>
    <property type="molecule type" value="Genomic_DNA"/>
</dbReference>
<feature type="domain" description="START" evidence="2">
    <location>
        <begin position="22"/>
        <end position="201"/>
    </location>
</feature>
<dbReference type="InterPro" id="IPR028347">
    <property type="entry name" value="START_dom_prot"/>
</dbReference>
<dbReference type="PROSITE" id="PS50848">
    <property type="entry name" value="START"/>
    <property type="match status" value="1"/>
</dbReference>
<feature type="signal peptide" evidence="1">
    <location>
        <begin position="1"/>
        <end position="21"/>
    </location>
</feature>
<dbReference type="Proteomes" id="UP000094669">
    <property type="component" value="Unassembled WGS sequence"/>
</dbReference>
<evidence type="ECO:0000256" key="1">
    <source>
        <dbReference type="SAM" id="SignalP"/>
    </source>
</evidence>
<dbReference type="RefSeq" id="WP_010417063.1">
    <property type="nucleotide sequence ID" value="NZ_MCRM02000004.1"/>
</dbReference>
<reference evidence="3" key="1">
    <citation type="submission" date="2018-01" db="EMBL/GenBank/DDBJ databases">
        <title>Genomic characterization of Leptospira inadai serogroup Lyme isolated from captured rat in Brazil and comparative analysis with human reference strain.</title>
        <authorList>
            <person name="Moreno L.Z."/>
            <person name="Loureiro A.P."/>
            <person name="Miraglia F."/>
            <person name="Kremer F.S."/>
            <person name="Eslabao M.R."/>
            <person name="Dellagostin O.A."/>
            <person name="Lilenbaum W."/>
            <person name="Moreno A.M."/>
        </authorList>
    </citation>
    <scope>NUCLEOTIDE SEQUENCE [LARGE SCALE GENOMIC DNA]</scope>
    <source>
        <strain evidence="3">M34/99</strain>
    </source>
</reference>
<evidence type="ECO:0000313" key="3">
    <source>
        <dbReference type="EMBL" id="PNV75946.1"/>
    </source>
</evidence>
<dbReference type="Gene3D" id="3.30.530.20">
    <property type="match status" value="1"/>
</dbReference>
<keyword evidence="4" id="KW-1185">Reference proteome</keyword>
<evidence type="ECO:0000259" key="2">
    <source>
        <dbReference type="PROSITE" id="PS50848"/>
    </source>
</evidence>
<sequence length="201" mass="23116">MRQVYGVLLVLSFLSSSDIFAEDWVFVKEEQNVKIFKKNTETSFDAFKVSTLISKPLFEVRNIFLNIPGHIDWIANCKESRVIGGKVPEKFRHYYLISAPWPVKDREMVLETESHFDPKNKRFNIFTKALNDLTVPAKKDAFRIVNSKIQWILEEISPTSTLVTYINQTDPGGDVPSYLSNWSSSDAPIETILGLKRIIEK</sequence>
<dbReference type="PIRSF" id="PIRSF039033">
    <property type="entry name" value="START_dom"/>
    <property type="match status" value="1"/>
</dbReference>
<accession>A0ABX4YL54</accession>
<comment type="caution">
    <text evidence="3">The sequence shown here is derived from an EMBL/GenBank/DDBJ whole genome shotgun (WGS) entry which is preliminary data.</text>
</comment>
<dbReference type="Pfam" id="PF01852">
    <property type="entry name" value="START"/>
    <property type="match status" value="1"/>
</dbReference>
<protein>
    <submittedName>
        <fullName evidence="3">Lipid-binding protein</fullName>
    </submittedName>
</protein>
<evidence type="ECO:0000313" key="4">
    <source>
        <dbReference type="Proteomes" id="UP000094669"/>
    </source>
</evidence>
<dbReference type="SUPFAM" id="SSF55961">
    <property type="entry name" value="Bet v1-like"/>
    <property type="match status" value="1"/>
</dbReference>
<feature type="chain" id="PRO_5045304057" evidence="1">
    <location>
        <begin position="22"/>
        <end position="201"/>
    </location>
</feature>
<keyword evidence="1" id="KW-0732">Signal</keyword>
<name>A0ABX4YL54_9LEPT</name>
<dbReference type="InterPro" id="IPR023393">
    <property type="entry name" value="START-like_dom_sf"/>
</dbReference>